<feature type="domain" description="ApaG" evidence="3">
    <location>
        <begin position="3"/>
        <end position="127"/>
    </location>
</feature>
<dbReference type="NCBIfam" id="NF003967">
    <property type="entry name" value="PRK05461.1"/>
    <property type="match status" value="1"/>
</dbReference>
<sequence>MSEKPEFVIEIVPQASYVPDQSDETEDHYVFAYRIAITNRSAVTVQLISRHWIIRDMEGREQEVSGLGVIGEQPVLEPGQSFEYMSGTTLECPVGTMRGSYQMRTTDGTLFDAQIPEFLLSVPRTLH</sequence>
<dbReference type="RefSeq" id="WP_184098630.1">
    <property type="nucleotide sequence ID" value="NZ_JACHHN010000002.1"/>
</dbReference>
<name>A0A840RDT1_9NEIS</name>
<dbReference type="Pfam" id="PF04379">
    <property type="entry name" value="DUF525"/>
    <property type="match status" value="1"/>
</dbReference>
<keyword evidence="5" id="KW-1185">Reference proteome</keyword>
<dbReference type="InterPro" id="IPR050718">
    <property type="entry name" value="ApaG-like"/>
</dbReference>
<accession>A0A840RDT1</accession>
<dbReference type="InterPro" id="IPR007474">
    <property type="entry name" value="ApaG_domain"/>
</dbReference>
<dbReference type="HAMAP" id="MF_00791">
    <property type="entry name" value="ApaG"/>
    <property type="match status" value="1"/>
</dbReference>
<dbReference type="PROSITE" id="PS51087">
    <property type="entry name" value="APAG"/>
    <property type="match status" value="1"/>
</dbReference>
<evidence type="ECO:0000256" key="1">
    <source>
        <dbReference type="ARBA" id="ARBA00017693"/>
    </source>
</evidence>
<dbReference type="AlphaFoldDB" id="A0A840RDT1"/>
<evidence type="ECO:0000259" key="3">
    <source>
        <dbReference type="PROSITE" id="PS51087"/>
    </source>
</evidence>
<dbReference type="Proteomes" id="UP000543030">
    <property type="component" value="Unassembled WGS sequence"/>
</dbReference>
<evidence type="ECO:0000313" key="5">
    <source>
        <dbReference type="Proteomes" id="UP000543030"/>
    </source>
</evidence>
<dbReference type="PANTHER" id="PTHR47191">
    <property type="entry name" value="OS05G0170800 PROTEIN"/>
    <property type="match status" value="1"/>
</dbReference>
<protein>
    <recommendedName>
        <fullName evidence="1 2">Protein ApaG</fullName>
    </recommendedName>
</protein>
<dbReference type="InterPro" id="IPR036767">
    <property type="entry name" value="ApaG_sf"/>
</dbReference>
<evidence type="ECO:0000256" key="2">
    <source>
        <dbReference type="HAMAP-Rule" id="MF_00791"/>
    </source>
</evidence>
<evidence type="ECO:0000313" key="4">
    <source>
        <dbReference type="EMBL" id="MBB5190523.1"/>
    </source>
</evidence>
<organism evidence="4 5">
    <name type="scientific">Silvimonas terrae</name>
    <dbReference type="NCBI Taxonomy" id="300266"/>
    <lineage>
        <taxon>Bacteria</taxon>
        <taxon>Pseudomonadati</taxon>
        <taxon>Pseudomonadota</taxon>
        <taxon>Betaproteobacteria</taxon>
        <taxon>Neisseriales</taxon>
        <taxon>Chitinibacteraceae</taxon>
        <taxon>Silvimonas</taxon>
    </lineage>
</organism>
<dbReference type="EMBL" id="JACHHN010000002">
    <property type="protein sequence ID" value="MBB5190523.1"/>
    <property type="molecule type" value="Genomic_DNA"/>
</dbReference>
<proteinExistence type="inferred from homology"/>
<dbReference type="Gene3D" id="2.60.40.1470">
    <property type="entry name" value="ApaG domain"/>
    <property type="match status" value="1"/>
</dbReference>
<comment type="caution">
    <text evidence="4">The sequence shown here is derived from an EMBL/GenBank/DDBJ whole genome shotgun (WGS) entry which is preliminary data.</text>
</comment>
<dbReference type="SUPFAM" id="SSF110069">
    <property type="entry name" value="ApaG-like"/>
    <property type="match status" value="1"/>
</dbReference>
<dbReference type="PANTHER" id="PTHR47191:SF2">
    <property type="entry name" value="OS05G0170800 PROTEIN"/>
    <property type="match status" value="1"/>
</dbReference>
<reference evidence="4 5" key="1">
    <citation type="submission" date="2020-08" db="EMBL/GenBank/DDBJ databases">
        <title>Genomic Encyclopedia of Type Strains, Phase IV (KMG-IV): sequencing the most valuable type-strain genomes for metagenomic binning, comparative biology and taxonomic classification.</title>
        <authorList>
            <person name="Goeker M."/>
        </authorList>
    </citation>
    <scope>NUCLEOTIDE SEQUENCE [LARGE SCALE GENOMIC DNA]</scope>
    <source>
        <strain evidence="4 5">DSM 18233</strain>
    </source>
</reference>
<gene>
    <name evidence="2" type="primary">apaG</name>
    <name evidence="4" type="ORF">HNQ50_001245</name>
</gene>
<dbReference type="InterPro" id="IPR023065">
    <property type="entry name" value="Uncharacterised_ApaG"/>
</dbReference>